<sequence>MFVYAQEEQVKQEDYYELSLEDLMNIPINSASKKDETLFDAPLSSYTITKSDIEKSGATSIMEALRLAPGVIVREQANGMYDIHIRGLENLTRTNGSFLKTNSYTLVMIDNRPVFNHGLGGTNWESLPIDLNDVERIEIVRGPSSPLFGPNAVTGVINIITKRLTDTSMLANVNVQAGTLGTTIANASVGKKFNDQLSLIVSGNFQDRDRVDEEYYNATTGTYVPLTTLFPDQTTRDERYPDPSRSLNKWGVNAFITYKASENISADLSVSHQQAEFQKIFVSNPLSDGKTDNTAFNLTLGIHDLKIRTSYLSGYALDLRTTVPRSENDYTVADVNAEYDIKLNDKYTLTPGLSYQTVTFDDRDYVNPGAGVIGLFNAENTINTLAGFLRSDLNFTDKLRVLAAIRIDKFSTPDEAYLAYELAATYDINEKNLIRAAITRSNSGSFMGYNYLDIAGAQVGDDNLDLITVDMIELGFRSKITKNVQLDVDVFVQDVKGLTAILQASPTQQKFFNVPTTAQQIGTTISLNFVPNDKIQFKPFVTLQKTETSDLPSIYLDPALPSPPFPPVTYNNSTHKYTPGTYGGFYFNYRPSTKANVNISAYYLGEQTQYDASYDDTDSSTPQYANGQIDGKFIMSAKASYEVVKNLNVFLNARNFLGADTREFYAADRTAGLYTGGISYNLK</sequence>
<evidence type="ECO:0000259" key="12">
    <source>
        <dbReference type="Pfam" id="PF00593"/>
    </source>
</evidence>
<dbReference type="Gene3D" id="2.40.170.20">
    <property type="entry name" value="TonB-dependent receptor, beta-barrel domain"/>
    <property type="match status" value="1"/>
</dbReference>
<keyword evidence="9 10" id="KW-0998">Cell outer membrane</keyword>
<keyword evidence="8 14" id="KW-0675">Receptor</keyword>
<feature type="domain" description="TonB-dependent receptor plug" evidence="13">
    <location>
        <begin position="39"/>
        <end position="156"/>
    </location>
</feature>
<dbReference type="Proteomes" id="UP000288227">
    <property type="component" value="Unassembled WGS sequence"/>
</dbReference>
<evidence type="ECO:0000256" key="11">
    <source>
        <dbReference type="RuleBase" id="RU003357"/>
    </source>
</evidence>
<evidence type="ECO:0000256" key="7">
    <source>
        <dbReference type="ARBA" id="ARBA00023136"/>
    </source>
</evidence>
<keyword evidence="3 10" id="KW-1134">Transmembrane beta strand</keyword>
<dbReference type="InterPro" id="IPR037066">
    <property type="entry name" value="Plug_dom_sf"/>
</dbReference>
<evidence type="ECO:0000313" key="14">
    <source>
        <dbReference type="EMBL" id="GCC51102.1"/>
    </source>
</evidence>
<keyword evidence="5" id="KW-0732">Signal</keyword>
<comment type="caution">
    <text evidence="14">The sequence shown here is derived from an EMBL/GenBank/DDBJ whole genome shotgun (WGS) entry which is preliminary data.</text>
</comment>
<evidence type="ECO:0000256" key="1">
    <source>
        <dbReference type="ARBA" id="ARBA00004571"/>
    </source>
</evidence>
<dbReference type="PANTHER" id="PTHR30069">
    <property type="entry name" value="TONB-DEPENDENT OUTER MEMBRANE RECEPTOR"/>
    <property type="match status" value="1"/>
</dbReference>
<comment type="similarity">
    <text evidence="10 11">Belongs to the TonB-dependent receptor family.</text>
</comment>
<evidence type="ECO:0000259" key="13">
    <source>
        <dbReference type="Pfam" id="PF07715"/>
    </source>
</evidence>
<dbReference type="EMBL" id="BHXQ01000002">
    <property type="protein sequence ID" value="GCC51102.1"/>
    <property type="molecule type" value="Genomic_DNA"/>
</dbReference>
<dbReference type="GO" id="GO:0009279">
    <property type="term" value="C:cell outer membrane"/>
    <property type="evidence" value="ECO:0007669"/>
    <property type="project" value="UniProtKB-SubCell"/>
</dbReference>
<dbReference type="GO" id="GO:0015344">
    <property type="term" value="F:siderophore uptake transmembrane transporter activity"/>
    <property type="evidence" value="ECO:0007669"/>
    <property type="project" value="TreeGrafter"/>
</dbReference>
<reference evidence="14 15" key="1">
    <citation type="submission" date="2018-11" db="EMBL/GenBank/DDBJ databases">
        <title>Chryseotalea sanarue gen. nov., sp., nov., a member of the family Cytophagaceae, isolated from a brackish lake in Hamamatsu Japan.</title>
        <authorList>
            <person name="Maejima Y."/>
            <person name="Iino T."/>
            <person name="Muraguchi Y."/>
            <person name="Fukuda K."/>
            <person name="Ohkuma M."/>
            <person name="Moriuchi R."/>
            <person name="Dohra H."/>
            <person name="Kimbara K."/>
            <person name="Shintani M."/>
        </authorList>
    </citation>
    <scope>NUCLEOTIDE SEQUENCE [LARGE SCALE GENOMIC DNA]</scope>
    <source>
        <strain evidence="14 15">Ys</strain>
    </source>
</reference>
<name>A0A401U885_9BACT</name>
<dbReference type="InterPro" id="IPR000531">
    <property type="entry name" value="Beta-barrel_TonB"/>
</dbReference>
<evidence type="ECO:0000256" key="3">
    <source>
        <dbReference type="ARBA" id="ARBA00022452"/>
    </source>
</evidence>
<evidence type="ECO:0000256" key="5">
    <source>
        <dbReference type="ARBA" id="ARBA00022729"/>
    </source>
</evidence>
<dbReference type="GO" id="GO:0044718">
    <property type="term" value="P:siderophore transmembrane transport"/>
    <property type="evidence" value="ECO:0007669"/>
    <property type="project" value="TreeGrafter"/>
</dbReference>
<dbReference type="InterPro" id="IPR036942">
    <property type="entry name" value="Beta-barrel_TonB_sf"/>
</dbReference>
<feature type="domain" description="TonB-dependent receptor-like beta-barrel" evidence="12">
    <location>
        <begin position="210"/>
        <end position="655"/>
    </location>
</feature>
<evidence type="ECO:0000256" key="9">
    <source>
        <dbReference type="ARBA" id="ARBA00023237"/>
    </source>
</evidence>
<protein>
    <submittedName>
        <fullName evidence="14">TonB-dependent receptor</fullName>
    </submittedName>
</protein>
<keyword evidence="4 10" id="KW-0812">Transmembrane</keyword>
<evidence type="ECO:0000256" key="10">
    <source>
        <dbReference type="PROSITE-ProRule" id="PRU01360"/>
    </source>
</evidence>
<dbReference type="Gene3D" id="2.170.130.10">
    <property type="entry name" value="TonB-dependent receptor, plug domain"/>
    <property type="match status" value="1"/>
</dbReference>
<proteinExistence type="inferred from homology"/>
<keyword evidence="15" id="KW-1185">Reference proteome</keyword>
<accession>A0A401U885</accession>
<dbReference type="PANTHER" id="PTHR30069:SF29">
    <property type="entry name" value="HEMOGLOBIN AND HEMOGLOBIN-HAPTOGLOBIN-BINDING PROTEIN 1-RELATED"/>
    <property type="match status" value="1"/>
</dbReference>
<gene>
    <name evidence="14" type="ORF">SanaruYs_13220</name>
</gene>
<organism evidence="14 15">
    <name type="scientific">Chryseotalea sanaruensis</name>
    <dbReference type="NCBI Taxonomy" id="2482724"/>
    <lineage>
        <taxon>Bacteria</taxon>
        <taxon>Pseudomonadati</taxon>
        <taxon>Bacteroidota</taxon>
        <taxon>Cytophagia</taxon>
        <taxon>Cytophagales</taxon>
        <taxon>Chryseotaleaceae</taxon>
        <taxon>Chryseotalea</taxon>
    </lineage>
</organism>
<evidence type="ECO:0000313" key="15">
    <source>
        <dbReference type="Proteomes" id="UP000288227"/>
    </source>
</evidence>
<dbReference type="PROSITE" id="PS52016">
    <property type="entry name" value="TONB_DEPENDENT_REC_3"/>
    <property type="match status" value="1"/>
</dbReference>
<evidence type="ECO:0000256" key="2">
    <source>
        <dbReference type="ARBA" id="ARBA00022448"/>
    </source>
</evidence>
<dbReference type="Pfam" id="PF00593">
    <property type="entry name" value="TonB_dep_Rec_b-barrel"/>
    <property type="match status" value="1"/>
</dbReference>
<comment type="subcellular location">
    <subcellularLocation>
        <location evidence="1 10">Cell outer membrane</location>
        <topology evidence="1 10">Multi-pass membrane protein</topology>
    </subcellularLocation>
</comment>
<keyword evidence="2 10" id="KW-0813">Transport</keyword>
<dbReference type="InterPro" id="IPR012910">
    <property type="entry name" value="Plug_dom"/>
</dbReference>
<keyword evidence="7 10" id="KW-0472">Membrane</keyword>
<evidence type="ECO:0000256" key="6">
    <source>
        <dbReference type="ARBA" id="ARBA00023077"/>
    </source>
</evidence>
<dbReference type="AlphaFoldDB" id="A0A401U885"/>
<dbReference type="InterPro" id="IPR039426">
    <property type="entry name" value="TonB-dep_rcpt-like"/>
</dbReference>
<evidence type="ECO:0000256" key="8">
    <source>
        <dbReference type="ARBA" id="ARBA00023170"/>
    </source>
</evidence>
<dbReference type="Pfam" id="PF07715">
    <property type="entry name" value="Plug"/>
    <property type="match status" value="1"/>
</dbReference>
<evidence type="ECO:0000256" key="4">
    <source>
        <dbReference type="ARBA" id="ARBA00022692"/>
    </source>
</evidence>
<keyword evidence="6 11" id="KW-0798">TonB box</keyword>
<dbReference type="SUPFAM" id="SSF56935">
    <property type="entry name" value="Porins"/>
    <property type="match status" value="1"/>
</dbReference>